<name>A0A8G2BKT8_9PROT</name>
<dbReference type="GO" id="GO:0018580">
    <property type="term" value="F:nitronate monooxygenase activity"/>
    <property type="evidence" value="ECO:0007669"/>
    <property type="project" value="InterPro"/>
</dbReference>
<dbReference type="InterPro" id="IPR004136">
    <property type="entry name" value="NMO"/>
</dbReference>
<dbReference type="Gene3D" id="3.20.20.70">
    <property type="entry name" value="Aldolase class I"/>
    <property type="match status" value="1"/>
</dbReference>
<keyword evidence="5" id="KW-1185">Reference proteome</keyword>
<accession>A0A8G2BKT8</accession>
<evidence type="ECO:0000256" key="2">
    <source>
        <dbReference type="ARBA" id="ARBA00022643"/>
    </source>
</evidence>
<dbReference type="RefSeq" id="WP_093153004.1">
    <property type="nucleotide sequence ID" value="NZ_FNBW01000013.1"/>
</dbReference>
<dbReference type="SUPFAM" id="SSF51412">
    <property type="entry name" value="Inosine monophosphate dehydrogenase (IMPDH)"/>
    <property type="match status" value="1"/>
</dbReference>
<dbReference type="Proteomes" id="UP000198615">
    <property type="component" value="Unassembled WGS sequence"/>
</dbReference>
<dbReference type="PANTHER" id="PTHR32332:SF20">
    <property type="entry name" value="2-NITROPROPANE DIOXYGENASE-LIKE PROTEIN"/>
    <property type="match status" value="1"/>
</dbReference>
<proteinExistence type="predicted"/>
<evidence type="ECO:0000256" key="3">
    <source>
        <dbReference type="ARBA" id="ARBA00023002"/>
    </source>
</evidence>
<dbReference type="PANTHER" id="PTHR32332">
    <property type="entry name" value="2-NITROPROPANE DIOXYGENASE"/>
    <property type="match status" value="1"/>
</dbReference>
<dbReference type="InterPro" id="IPR013785">
    <property type="entry name" value="Aldolase_TIM"/>
</dbReference>
<evidence type="ECO:0000313" key="4">
    <source>
        <dbReference type="EMBL" id="SDG28715.1"/>
    </source>
</evidence>
<sequence length="338" mass="35404">MRPQRFKTRITELFGIDHPIVAGGLMWLADAAYVAGVVNAGGMGYITAKTFPGPGEFEAELDKAKRLTGGKPFGVNLYLSVHTDHNKDLPAQLEIALDKGVRHFETAGLPPADFVERIKDAGGVVFHKVATVKHAVSAASKLPVDAIAVVGAECGGHPGLNLVGSIVQAPLAVQRVDKPILIGGGIGTGAQVAAVLAMGADAALIGTRFLVASEIWSHDAIKQRVIDAQETDTALVLASMRNTFRGIDNATTRAIAELERQGVTEFEAYRPYVMGLAQKQAYTEGDPEKGILSMGQACVFADRIEPVEAIMDRLIDDAVAAAGRMGAISVGGAAAAAE</sequence>
<gene>
    <name evidence="4" type="ORF">SAMN05660686_03926</name>
</gene>
<dbReference type="OrthoDB" id="9778912at2"/>
<dbReference type="Pfam" id="PF03060">
    <property type="entry name" value="NMO"/>
    <property type="match status" value="1"/>
</dbReference>
<protein>
    <submittedName>
        <fullName evidence="4">Nitronate monooxygenase</fullName>
    </submittedName>
</protein>
<comment type="caution">
    <text evidence="4">The sequence shown here is derived from an EMBL/GenBank/DDBJ whole genome shotgun (WGS) entry which is preliminary data.</text>
</comment>
<dbReference type="CDD" id="cd04730">
    <property type="entry name" value="NPD_like"/>
    <property type="match status" value="1"/>
</dbReference>
<keyword evidence="2" id="KW-0288">FMN</keyword>
<keyword evidence="3" id="KW-0560">Oxidoreductase</keyword>
<evidence type="ECO:0000313" key="5">
    <source>
        <dbReference type="Proteomes" id="UP000198615"/>
    </source>
</evidence>
<reference evidence="4 5" key="1">
    <citation type="submission" date="2016-10" db="EMBL/GenBank/DDBJ databases">
        <authorList>
            <person name="Varghese N."/>
            <person name="Submissions S."/>
        </authorList>
    </citation>
    <scope>NUCLEOTIDE SEQUENCE [LARGE SCALE GENOMIC DNA]</scope>
    <source>
        <strain evidence="4 5">DSM 18839</strain>
    </source>
</reference>
<dbReference type="EMBL" id="FNBW01000013">
    <property type="protein sequence ID" value="SDG28715.1"/>
    <property type="molecule type" value="Genomic_DNA"/>
</dbReference>
<evidence type="ECO:0000256" key="1">
    <source>
        <dbReference type="ARBA" id="ARBA00022630"/>
    </source>
</evidence>
<keyword evidence="4" id="KW-0503">Monooxygenase</keyword>
<keyword evidence="1" id="KW-0285">Flavoprotein</keyword>
<organism evidence="4 5">
    <name type="scientific">Thalassobaculum litoreum DSM 18839</name>
    <dbReference type="NCBI Taxonomy" id="1123362"/>
    <lineage>
        <taxon>Bacteria</taxon>
        <taxon>Pseudomonadati</taxon>
        <taxon>Pseudomonadota</taxon>
        <taxon>Alphaproteobacteria</taxon>
        <taxon>Rhodospirillales</taxon>
        <taxon>Thalassobaculaceae</taxon>
        <taxon>Thalassobaculum</taxon>
    </lineage>
</organism>
<dbReference type="AlphaFoldDB" id="A0A8G2BKT8"/>